<feature type="region of interest" description="Disordered" evidence="1">
    <location>
        <begin position="119"/>
        <end position="174"/>
    </location>
</feature>
<dbReference type="AlphaFoldDB" id="A0A8R1HJK2"/>
<proteinExistence type="predicted"/>
<feature type="compositionally biased region" description="Polar residues" evidence="1">
    <location>
        <begin position="76"/>
        <end position="87"/>
    </location>
</feature>
<organism evidence="2 3">
    <name type="scientific">Caenorhabditis japonica</name>
    <dbReference type="NCBI Taxonomy" id="281687"/>
    <lineage>
        <taxon>Eukaryota</taxon>
        <taxon>Metazoa</taxon>
        <taxon>Ecdysozoa</taxon>
        <taxon>Nematoda</taxon>
        <taxon>Chromadorea</taxon>
        <taxon>Rhabditida</taxon>
        <taxon>Rhabditina</taxon>
        <taxon>Rhabditomorpha</taxon>
        <taxon>Rhabditoidea</taxon>
        <taxon>Rhabditidae</taxon>
        <taxon>Peloderinae</taxon>
        <taxon>Caenorhabditis</taxon>
    </lineage>
</organism>
<keyword evidence="3" id="KW-1185">Reference proteome</keyword>
<accession>A0A8R1HJK2</accession>
<sequence>MFSEHKKRQEEAKKKEKNGELIFDDLEAKTRALKLDSKTDHSDLMDGKAPKRKSIKKADQKASTMSLNISKVGGKESTSSQRSNSLESPGINVAKGAKVGLSMFEAATMMCNIVDITTDSTTKSAKNDKTKMLKSKESKMSLGGCASGPFAQMKEAQEQKRKSKPSFDDDDEDS</sequence>
<feature type="region of interest" description="Disordered" evidence="1">
    <location>
        <begin position="35"/>
        <end position="90"/>
    </location>
</feature>
<name>A0A8R1HJK2_CAEJA</name>
<evidence type="ECO:0000313" key="3">
    <source>
        <dbReference type="Proteomes" id="UP000005237"/>
    </source>
</evidence>
<reference evidence="2" key="2">
    <citation type="submission" date="2022-06" db="UniProtKB">
        <authorList>
            <consortium name="EnsemblMetazoa"/>
        </authorList>
    </citation>
    <scope>IDENTIFICATION</scope>
    <source>
        <strain evidence="2">DF5081</strain>
    </source>
</reference>
<evidence type="ECO:0000313" key="2">
    <source>
        <dbReference type="EnsemblMetazoa" id="CJA03590.1"/>
    </source>
</evidence>
<protein>
    <submittedName>
        <fullName evidence="2">Uncharacterized protein</fullName>
    </submittedName>
</protein>
<feature type="region of interest" description="Disordered" evidence="1">
    <location>
        <begin position="1"/>
        <end position="21"/>
    </location>
</feature>
<feature type="compositionally biased region" description="Basic and acidic residues" evidence="1">
    <location>
        <begin position="125"/>
        <end position="139"/>
    </location>
</feature>
<evidence type="ECO:0000256" key="1">
    <source>
        <dbReference type="SAM" id="MobiDB-lite"/>
    </source>
</evidence>
<dbReference type="OMA" id="ATMMCNI"/>
<feature type="compositionally biased region" description="Basic and acidic residues" evidence="1">
    <location>
        <begin position="7"/>
        <end position="19"/>
    </location>
</feature>
<dbReference type="Proteomes" id="UP000005237">
    <property type="component" value="Unassembled WGS sequence"/>
</dbReference>
<dbReference type="EnsemblMetazoa" id="CJA03590.1">
    <property type="protein sequence ID" value="CJA03590.1"/>
    <property type="gene ID" value="WBGene00122794"/>
</dbReference>
<feature type="compositionally biased region" description="Basic and acidic residues" evidence="1">
    <location>
        <begin position="35"/>
        <end position="49"/>
    </location>
</feature>
<reference evidence="3" key="1">
    <citation type="submission" date="2010-08" db="EMBL/GenBank/DDBJ databases">
        <authorList>
            <consortium name="Caenorhabditis japonica Sequencing Consortium"/>
            <person name="Wilson R.K."/>
        </authorList>
    </citation>
    <scope>NUCLEOTIDE SEQUENCE [LARGE SCALE GENOMIC DNA]</scope>
    <source>
        <strain evidence="3">DF5081</strain>
    </source>
</reference>